<proteinExistence type="predicted"/>
<keyword evidence="2" id="KW-1185">Reference proteome</keyword>
<accession>A0A6N4SR24</accession>
<evidence type="ECO:0000313" key="1">
    <source>
        <dbReference type="EMBL" id="ABG58746.1"/>
    </source>
</evidence>
<gene>
    <name evidence="1" type="ordered locus">CHU_1475</name>
</gene>
<dbReference type="EMBL" id="CP000383">
    <property type="protein sequence ID" value="ABG58746.1"/>
    <property type="molecule type" value="Genomic_DNA"/>
</dbReference>
<evidence type="ECO:0000313" key="2">
    <source>
        <dbReference type="Proteomes" id="UP000001822"/>
    </source>
</evidence>
<dbReference type="KEGG" id="chu:CHU_1475"/>
<dbReference type="RefSeq" id="WP_011584861.1">
    <property type="nucleotide sequence ID" value="NC_008255.1"/>
</dbReference>
<dbReference type="AlphaFoldDB" id="A0A6N4SR24"/>
<reference evidence="1 2" key="1">
    <citation type="journal article" date="2007" name="Appl. Environ. Microbiol.">
        <title>Genome sequence of the cellulolytic gliding bacterium Cytophaga hutchinsonii.</title>
        <authorList>
            <person name="Xie G."/>
            <person name="Bruce D.C."/>
            <person name="Challacombe J.F."/>
            <person name="Chertkov O."/>
            <person name="Detter J.C."/>
            <person name="Gilna P."/>
            <person name="Han C.S."/>
            <person name="Lucas S."/>
            <person name="Misra M."/>
            <person name="Myers G.L."/>
            <person name="Richardson P."/>
            <person name="Tapia R."/>
            <person name="Thayer N."/>
            <person name="Thompson L.S."/>
            <person name="Brettin T.S."/>
            <person name="Henrissat B."/>
            <person name="Wilson D.B."/>
            <person name="McBride M.J."/>
        </authorList>
    </citation>
    <scope>NUCLEOTIDE SEQUENCE [LARGE SCALE GENOMIC DNA]</scope>
    <source>
        <strain evidence="2">ATCC 33406 / DSM 1761 / CIP 103989 / NBRC 15051 / NCIMB 9469 / D465</strain>
    </source>
</reference>
<name>A0A6N4SR24_CYTH3</name>
<dbReference type="Proteomes" id="UP000001822">
    <property type="component" value="Chromosome"/>
</dbReference>
<organism evidence="1 2">
    <name type="scientific">Cytophaga hutchinsonii (strain ATCC 33406 / DSM 1761 / CIP 103989 / NBRC 15051 / NCIMB 9469 / D465)</name>
    <dbReference type="NCBI Taxonomy" id="269798"/>
    <lineage>
        <taxon>Bacteria</taxon>
        <taxon>Pseudomonadati</taxon>
        <taxon>Bacteroidota</taxon>
        <taxon>Cytophagia</taxon>
        <taxon>Cytophagales</taxon>
        <taxon>Cytophagaceae</taxon>
        <taxon>Cytophaga</taxon>
    </lineage>
</organism>
<protein>
    <submittedName>
        <fullName evidence="1">Uncharacterized protein</fullName>
    </submittedName>
</protein>
<sequence length="61" mass="6780">MATHKFNDVPVQGASQAEASDKLRYALVLTKHFKVNELKRLAEVVEREPSKVAFAKQALGL</sequence>